<evidence type="ECO:0000256" key="4">
    <source>
        <dbReference type="SAM" id="MobiDB-lite"/>
    </source>
</evidence>
<feature type="region of interest" description="Disordered" evidence="4">
    <location>
        <begin position="1"/>
        <end position="21"/>
    </location>
</feature>
<dbReference type="Proteomes" id="UP000318571">
    <property type="component" value="Chromosome 4"/>
</dbReference>
<feature type="region of interest" description="Disordered" evidence="4">
    <location>
        <begin position="545"/>
        <end position="569"/>
    </location>
</feature>
<dbReference type="AlphaFoldDB" id="A0A553NQC8"/>
<dbReference type="Pfam" id="PF16200">
    <property type="entry name" value="Band_7_C"/>
    <property type="match status" value="1"/>
</dbReference>
<evidence type="ECO:0000256" key="1">
    <source>
        <dbReference type="ARBA" id="ARBA00004173"/>
    </source>
</evidence>
<dbReference type="PANTHER" id="PTHR43327:SF10">
    <property type="entry name" value="STOMATIN-LIKE PROTEIN 2, MITOCHONDRIAL"/>
    <property type="match status" value="1"/>
</dbReference>
<dbReference type="Gene3D" id="3.30.479.30">
    <property type="entry name" value="Band 7 domain"/>
    <property type="match status" value="1"/>
</dbReference>
<dbReference type="InterPro" id="IPR036013">
    <property type="entry name" value="Band_7/SPFH_dom_sf"/>
</dbReference>
<dbReference type="EMBL" id="VCGU01000011">
    <property type="protein sequence ID" value="TRY67609.1"/>
    <property type="molecule type" value="Genomic_DNA"/>
</dbReference>
<dbReference type="InterPro" id="IPR001107">
    <property type="entry name" value="Band_7"/>
</dbReference>
<dbReference type="PANTHER" id="PTHR43327">
    <property type="entry name" value="STOMATIN-LIKE PROTEIN 2, MITOCHONDRIAL"/>
    <property type="match status" value="1"/>
</dbReference>
<dbReference type="InterPro" id="IPR050710">
    <property type="entry name" value="Band7/mec-2_domain"/>
</dbReference>
<dbReference type="PRINTS" id="PR00721">
    <property type="entry name" value="STOMATIN"/>
</dbReference>
<sequence>MSQSPDPIDPSTGQREPRSRKGFLASAWSKLKFWQDRDRSPENELALESEAQPRFILPCRKRKWKKKRQKIQLRNMQKRQTTLQLRQDELLKYQRQVAGLHDPIHLIIKSNPVIYHVDYSDITTVGKIKRKRNRSYVYRSDHDFVRRDWEKAMDRHSQNYPVIYNRSAIKGTSFGVKLRPIRDGKGWFFWRKKPAKIRVQKLRVLKEFPAHPHRLSIYEIRKKSKYPSVTLSVLGNDQFSASIPQRAPVRWKHSTPLNTVVMFVPQQEAWVVERMGKYHKILEPGVNVLVPVIDRVKYVQSLKEIAIDIPQQSAITIDNVNLNIDGILYLRVTDPYNASYGVEDPEFAITQLAQTTMRSEIGKITLDTLFRERENLNLAIVTALNDASEAWGISCMRYEIRDIRMPSRVQEAMQMQVEAERKKRAAILESEGIKAAEINVAEGKKQSRILSSEAEKQELINAAHGAAEAVVAAGRARAESIALVAEALHHHNGHNAASLAVAEKYVTAFQALAKTNNTLILPANAGDVSNMVAQAMTIYNQVQRVPSLSGDSGNPASESEETQEKEPKS</sequence>
<dbReference type="GO" id="GO:0007005">
    <property type="term" value="P:mitochondrion organization"/>
    <property type="evidence" value="ECO:0007669"/>
    <property type="project" value="TreeGrafter"/>
</dbReference>
<evidence type="ECO:0000313" key="6">
    <source>
        <dbReference type="EMBL" id="TRY67609.1"/>
    </source>
</evidence>
<protein>
    <recommendedName>
        <fullName evidence="5">Band 7 domain-containing protein</fullName>
    </recommendedName>
</protein>
<dbReference type="STRING" id="6832.A0A553NQC8"/>
<evidence type="ECO:0000256" key="3">
    <source>
        <dbReference type="ARBA" id="ARBA00023128"/>
    </source>
</evidence>
<organism evidence="6 7">
    <name type="scientific">Tigriopus californicus</name>
    <name type="common">Marine copepod</name>
    <dbReference type="NCBI Taxonomy" id="6832"/>
    <lineage>
        <taxon>Eukaryota</taxon>
        <taxon>Metazoa</taxon>
        <taxon>Ecdysozoa</taxon>
        <taxon>Arthropoda</taxon>
        <taxon>Crustacea</taxon>
        <taxon>Multicrustacea</taxon>
        <taxon>Hexanauplia</taxon>
        <taxon>Copepoda</taxon>
        <taxon>Harpacticoida</taxon>
        <taxon>Harpacticidae</taxon>
        <taxon>Tigriopus</taxon>
    </lineage>
</organism>
<comment type="caution">
    <text evidence="6">The sequence shown here is derived from an EMBL/GenBank/DDBJ whole genome shotgun (WGS) entry which is preliminary data.</text>
</comment>
<dbReference type="GO" id="GO:0016020">
    <property type="term" value="C:membrane"/>
    <property type="evidence" value="ECO:0007669"/>
    <property type="project" value="InterPro"/>
</dbReference>
<proteinExistence type="inferred from homology"/>
<keyword evidence="7" id="KW-1185">Reference proteome</keyword>
<evidence type="ECO:0000313" key="7">
    <source>
        <dbReference type="Proteomes" id="UP000318571"/>
    </source>
</evidence>
<evidence type="ECO:0000259" key="5">
    <source>
        <dbReference type="SMART" id="SM00244"/>
    </source>
</evidence>
<dbReference type="InterPro" id="IPR032435">
    <property type="entry name" value="STML2-like_C"/>
</dbReference>
<comment type="subcellular location">
    <subcellularLocation>
        <location evidence="1">Mitochondrion</location>
    </subcellularLocation>
</comment>
<dbReference type="FunFam" id="3.30.479.30:FF:000008">
    <property type="entry name" value="Stomatin-like protein 2, mitochondrial"/>
    <property type="match status" value="1"/>
</dbReference>
<comment type="similarity">
    <text evidence="2">Belongs to the band 7/mec-2 family.</text>
</comment>
<name>A0A553NQC8_TIGCA</name>
<feature type="compositionally biased region" description="Polar residues" evidence="4">
    <location>
        <begin position="545"/>
        <end position="557"/>
    </location>
</feature>
<accession>A0A553NQC8</accession>
<reference evidence="6 7" key="1">
    <citation type="journal article" date="2018" name="Nat. Ecol. Evol.">
        <title>Genomic signatures of mitonuclear coevolution across populations of Tigriopus californicus.</title>
        <authorList>
            <person name="Barreto F.S."/>
            <person name="Watson E.T."/>
            <person name="Lima T.G."/>
            <person name="Willett C.S."/>
            <person name="Edmands S."/>
            <person name="Li W."/>
            <person name="Burton R.S."/>
        </authorList>
    </citation>
    <scope>NUCLEOTIDE SEQUENCE [LARGE SCALE GENOMIC DNA]</scope>
    <source>
        <strain evidence="6 7">San Diego</strain>
    </source>
</reference>
<feature type="domain" description="Band 7" evidence="5">
    <location>
        <begin position="259"/>
        <end position="417"/>
    </location>
</feature>
<dbReference type="InterPro" id="IPR001972">
    <property type="entry name" value="Stomatin_HflK_fam"/>
</dbReference>
<dbReference type="Pfam" id="PF01145">
    <property type="entry name" value="Band_7"/>
    <property type="match status" value="1"/>
</dbReference>
<evidence type="ECO:0000256" key="2">
    <source>
        <dbReference type="ARBA" id="ARBA00008164"/>
    </source>
</evidence>
<dbReference type="CDD" id="cd08829">
    <property type="entry name" value="SPFH_paraslipin"/>
    <property type="match status" value="1"/>
</dbReference>
<gene>
    <name evidence="6" type="ORF">TCAL_11140</name>
</gene>
<dbReference type="GO" id="GO:0005739">
    <property type="term" value="C:mitochondrion"/>
    <property type="evidence" value="ECO:0007669"/>
    <property type="project" value="UniProtKB-SubCell"/>
</dbReference>
<dbReference type="SUPFAM" id="SSF117892">
    <property type="entry name" value="Band 7/SPFH domain"/>
    <property type="match status" value="1"/>
</dbReference>
<dbReference type="SMART" id="SM00244">
    <property type="entry name" value="PHB"/>
    <property type="match status" value="1"/>
</dbReference>
<keyword evidence="3" id="KW-0496">Mitochondrion</keyword>